<organism evidence="1 2">
    <name type="scientific">Neocallimastix californiae</name>
    <dbReference type="NCBI Taxonomy" id="1754190"/>
    <lineage>
        <taxon>Eukaryota</taxon>
        <taxon>Fungi</taxon>
        <taxon>Fungi incertae sedis</taxon>
        <taxon>Chytridiomycota</taxon>
        <taxon>Chytridiomycota incertae sedis</taxon>
        <taxon>Neocallimastigomycetes</taxon>
        <taxon>Neocallimastigales</taxon>
        <taxon>Neocallimastigaceae</taxon>
        <taxon>Neocallimastix</taxon>
    </lineage>
</organism>
<gene>
    <name evidence="1" type="ORF">LY90DRAFT_517516</name>
</gene>
<dbReference type="PANTHER" id="PTHR43784:SF2">
    <property type="entry name" value="GDSL-LIKE LIPASE_ACYLHYDROLASE, PUTATIVE (AFU_ORTHOLOGUE AFUA_2G00820)-RELATED"/>
    <property type="match status" value="1"/>
</dbReference>
<evidence type="ECO:0000313" key="1">
    <source>
        <dbReference type="EMBL" id="ORY17884.1"/>
    </source>
</evidence>
<sequence length="135" mass="15439">MVRFLLNGDSVSDIIPFSLSALDEVTITIQYGKIPFDFTGHTSSRTYSFVELGNAVSKETFRSIHKFLHWFTIAAIDVVDNEKKTEAILCYGDLITDGRGSTNDKQNRWPDVLSERLQNHPAIRHLAIFKSSYWR</sequence>
<keyword evidence="2" id="KW-1185">Reference proteome</keyword>
<dbReference type="STRING" id="1754190.A0A1Y2A5V4"/>
<comment type="caution">
    <text evidence="1">The sequence shown here is derived from an EMBL/GenBank/DDBJ whole genome shotgun (WGS) entry which is preliminary data.</text>
</comment>
<dbReference type="EMBL" id="MCOG01000323">
    <property type="protein sequence ID" value="ORY17884.1"/>
    <property type="molecule type" value="Genomic_DNA"/>
</dbReference>
<dbReference type="AlphaFoldDB" id="A0A1Y2A5V4"/>
<proteinExistence type="predicted"/>
<dbReference type="Proteomes" id="UP000193920">
    <property type="component" value="Unassembled WGS sequence"/>
</dbReference>
<dbReference type="InterPro" id="IPR053140">
    <property type="entry name" value="GDSL_Rv0518-like"/>
</dbReference>
<evidence type="ECO:0000313" key="2">
    <source>
        <dbReference type="Proteomes" id="UP000193920"/>
    </source>
</evidence>
<dbReference type="PANTHER" id="PTHR43784">
    <property type="entry name" value="GDSL-LIKE LIPASE/ACYLHYDROLASE, PUTATIVE (AFU_ORTHOLOGUE AFUA_2G00820)-RELATED"/>
    <property type="match status" value="1"/>
</dbReference>
<name>A0A1Y2A5V4_9FUNG</name>
<dbReference type="OrthoDB" id="2125593at2759"/>
<reference evidence="1 2" key="1">
    <citation type="submission" date="2016-08" db="EMBL/GenBank/DDBJ databases">
        <title>A Parts List for Fungal Cellulosomes Revealed by Comparative Genomics.</title>
        <authorList>
            <consortium name="DOE Joint Genome Institute"/>
            <person name="Haitjema C.H."/>
            <person name="Gilmore S.P."/>
            <person name="Henske J.K."/>
            <person name="Solomon K.V."/>
            <person name="De Groot R."/>
            <person name="Kuo A."/>
            <person name="Mondo S.J."/>
            <person name="Salamov A.A."/>
            <person name="Labutti K."/>
            <person name="Zhao Z."/>
            <person name="Chiniquy J."/>
            <person name="Barry K."/>
            <person name="Brewer H.M."/>
            <person name="Purvine S.O."/>
            <person name="Wright A.T."/>
            <person name="Boxma B."/>
            <person name="Van Alen T."/>
            <person name="Hackstein J.H."/>
            <person name="Baker S.E."/>
            <person name="Grigoriev I.V."/>
            <person name="O'Malley M.A."/>
        </authorList>
    </citation>
    <scope>NUCLEOTIDE SEQUENCE [LARGE SCALE GENOMIC DNA]</scope>
    <source>
        <strain evidence="1 2">G1</strain>
    </source>
</reference>
<dbReference type="SUPFAM" id="SSF52266">
    <property type="entry name" value="SGNH hydrolase"/>
    <property type="match status" value="1"/>
</dbReference>
<accession>A0A1Y2A5V4</accession>
<protein>
    <submittedName>
        <fullName evidence="1">Uncharacterized protein</fullName>
    </submittedName>
</protein>